<reference evidence="2 3" key="1">
    <citation type="submission" date="2017-02" db="EMBL/GenBank/DDBJ databases">
        <authorList>
            <person name="Peterson S.W."/>
        </authorList>
    </citation>
    <scope>NUCLEOTIDE SEQUENCE [LARGE SCALE GENOMIC DNA]</scope>
    <source>
        <strain evidence="2">159469</strain>
    </source>
</reference>
<dbReference type="InterPro" id="IPR000157">
    <property type="entry name" value="TIR_dom"/>
</dbReference>
<dbReference type="Proteomes" id="UP000194606">
    <property type="component" value="Unassembled WGS sequence"/>
</dbReference>
<feature type="domain" description="TIR" evidence="1">
    <location>
        <begin position="1"/>
        <end position="120"/>
    </location>
</feature>
<comment type="caution">
    <text evidence="2">The sequence shown here is derived from an EMBL/GenBank/DDBJ whole genome shotgun (WGS) entry which is preliminary data.</text>
</comment>
<dbReference type="Pfam" id="PF13676">
    <property type="entry name" value="TIR_2"/>
    <property type="match status" value="1"/>
</dbReference>
<dbReference type="InterPro" id="IPR035897">
    <property type="entry name" value="Toll_tir_struct_dom_sf"/>
</dbReference>
<protein>
    <recommendedName>
        <fullName evidence="1">TIR domain-containing protein</fullName>
    </recommendedName>
</protein>
<dbReference type="GO" id="GO:0007165">
    <property type="term" value="P:signal transduction"/>
    <property type="evidence" value="ECO:0007669"/>
    <property type="project" value="InterPro"/>
</dbReference>
<evidence type="ECO:0000313" key="2">
    <source>
        <dbReference type="EMBL" id="OUK01652.1"/>
    </source>
</evidence>
<dbReference type="SMART" id="SM00255">
    <property type="entry name" value="TIR"/>
    <property type="match status" value="1"/>
</dbReference>
<evidence type="ECO:0000259" key="1">
    <source>
        <dbReference type="PROSITE" id="PS50104"/>
    </source>
</evidence>
<sequence>MIFLSHNYNDKPIVEQLALRFREIYGQENVFYDSWSIQPGDGIIDKMNEGLEKCKYFFFFVSKNSLESRMVTMEWQNAIMQSAQKDVKLIPIRLDSSIMPIILKQTLYLDLFTDGLEAVLTQAVNVIDNKNTYTRSSPVFSNLVVHISPKPDGILLTIEAMHYMEPKSNYIVLMSNNQNEAEVQAINQSFYNSGYYENFLNGIEGNGWFVGFSSATVPKFPCEISVRKKSEKDLIVLGVYHQVAQNEWKPLPIQAEIG</sequence>
<dbReference type="EMBL" id="MUIZ01000029">
    <property type="protein sequence ID" value="OUK01652.1"/>
    <property type="molecule type" value="Genomic_DNA"/>
</dbReference>
<evidence type="ECO:0000313" key="3">
    <source>
        <dbReference type="Proteomes" id="UP000194606"/>
    </source>
</evidence>
<organism evidence="2 3">
    <name type="scientific">Lactococcus petauri</name>
    <dbReference type="NCBI Taxonomy" id="1940789"/>
    <lineage>
        <taxon>Bacteria</taxon>
        <taxon>Bacillati</taxon>
        <taxon>Bacillota</taxon>
        <taxon>Bacilli</taxon>
        <taxon>Lactobacillales</taxon>
        <taxon>Streptococcaceae</taxon>
        <taxon>Lactococcus</taxon>
    </lineage>
</organism>
<name>A0A252CAR5_9LACT</name>
<proteinExistence type="predicted"/>
<dbReference type="Gene3D" id="3.40.50.10140">
    <property type="entry name" value="Toll/interleukin-1 receptor homology (TIR) domain"/>
    <property type="match status" value="1"/>
</dbReference>
<dbReference type="RefSeq" id="WP_086583398.1">
    <property type="nucleotide sequence ID" value="NZ_MUIZ01000029.1"/>
</dbReference>
<accession>A0A252CAR5</accession>
<dbReference type="PROSITE" id="PS50104">
    <property type="entry name" value="TIR"/>
    <property type="match status" value="1"/>
</dbReference>
<dbReference type="SUPFAM" id="SSF52200">
    <property type="entry name" value="Toll/Interleukin receptor TIR domain"/>
    <property type="match status" value="1"/>
</dbReference>
<dbReference type="AlphaFoldDB" id="A0A252CAR5"/>
<gene>
    <name evidence="2" type="ORF">BZZ03_11695</name>
</gene>